<dbReference type="EMBL" id="BMAW01118818">
    <property type="protein sequence ID" value="GFT81707.1"/>
    <property type="molecule type" value="Genomic_DNA"/>
</dbReference>
<sequence>MVIVFSDVKCVVLPEFLHIWTISVARYCSILTEISSNIRRKKSVLLSQGVMFLYHNSKPHLPKFTQNQIHCFGSKRVAHLAQTFPSRHSPVP</sequence>
<protein>
    <submittedName>
        <fullName evidence="1">Uncharacterized protein</fullName>
    </submittedName>
</protein>
<organism evidence="1 2">
    <name type="scientific">Nephila pilipes</name>
    <name type="common">Giant wood spider</name>
    <name type="synonym">Nephila maculata</name>
    <dbReference type="NCBI Taxonomy" id="299642"/>
    <lineage>
        <taxon>Eukaryota</taxon>
        <taxon>Metazoa</taxon>
        <taxon>Ecdysozoa</taxon>
        <taxon>Arthropoda</taxon>
        <taxon>Chelicerata</taxon>
        <taxon>Arachnida</taxon>
        <taxon>Araneae</taxon>
        <taxon>Araneomorphae</taxon>
        <taxon>Entelegynae</taxon>
        <taxon>Araneoidea</taxon>
        <taxon>Nephilidae</taxon>
        <taxon>Nephila</taxon>
    </lineage>
</organism>
<dbReference type="InterPro" id="IPR036397">
    <property type="entry name" value="RNaseH_sf"/>
</dbReference>
<keyword evidence="2" id="KW-1185">Reference proteome</keyword>
<reference evidence="1" key="1">
    <citation type="submission" date="2020-08" db="EMBL/GenBank/DDBJ databases">
        <title>Multicomponent nature underlies the extraordinary mechanical properties of spider dragline silk.</title>
        <authorList>
            <person name="Kono N."/>
            <person name="Nakamura H."/>
            <person name="Mori M."/>
            <person name="Yoshida Y."/>
            <person name="Ohtoshi R."/>
            <person name="Malay A.D."/>
            <person name="Moran D.A.P."/>
            <person name="Tomita M."/>
            <person name="Numata K."/>
            <person name="Arakawa K."/>
        </authorList>
    </citation>
    <scope>NUCLEOTIDE SEQUENCE</scope>
</reference>
<dbReference type="OrthoDB" id="6437521at2759"/>
<dbReference type="GO" id="GO:0003676">
    <property type="term" value="F:nucleic acid binding"/>
    <property type="evidence" value="ECO:0007669"/>
    <property type="project" value="InterPro"/>
</dbReference>
<dbReference type="Gene3D" id="3.30.420.10">
    <property type="entry name" value="Ribonuclease H-like superfamily/Ribonuclease H"/>
    <property type="match status" value="1"/>
</dbReference>
<accession>A0A8X6PRL7</accession>
<name>A0A8X6PRL7_NEPPI</name>
<comment type="caution">
    <text evidence="1">The sequence shown here is derived from an EMBL/GenBank/DDBJ whole genome shotgun (WGS) entry which is preliminary data.</text>
</comment>
<evidence type="ECO:0000313" key="2">
    <source>
        <dbReference type="Proteomes" id="UP000887013"/>
    </source>
</evidence>
<proteinExistence type="predicted"/>
<gene>
    <name evidence="1" type="ORF">NPIL_189961</name>
</gene>
<evidence type="ECO:0000313" key="1">
    <source>
        <dbReference type="EMBL" id="GFT81707.1"/>
    </source>
</evidence>
<dbReference type="Proteomes" id="UP000887013">
    <property type="component" value="Unassembled WGS sequence"/>
</dbReference>
<dbReference type="AlphaFoldDB" id="A0A8X6PRL7"/>